<evidence type="ECO:0000259" key="4">
    <source>
        <dbReference type="Pfam" id="PF25989"/>
    </source>
</evidence>
<dbReference type="AlphaFoldDB" id="I8UCN9"/>
<evidence type="ECO:0000313" key="5">
    <source>
        <dbReference type="EMBL" id="EIT84543.1"/>
    </source>
</evidence>
<feature type="region of interest" description="Disordered" evidence="1">
    <location>
        <begin position="391"/>
        <end position="415"/>
    </location>
</feature>
<dbReference type="InterPro" id="IPR058639">
    <property type="entry name" value="BSH_YknX-like"/>
</dbReference>
<feature type="domain" description="YknX-like barrel-sandwich hybrid" evidence="3">
    <location>
        <begin position="64"/>
        <end position="237"/>
    </location>
</feature>
<evidence type="ECO:0000256" key="1">
    <source>
        <dbReference type="SAM" id="MobiDB-lite"/>
    </source>
</evidence>
<dbReference type="RefSeq" id="WP_007202973.1">
    <property type="nucleotide sequence ID" value="NZ_AKKV01000031.1"/>
</dbReference>
<feature type="domain" description="YknX-like C-terminal permuted SH3-like" evidence="4">
    <location>
        <begin position="321"/>
        <end position="387"/>
    </location>
</feature>
<feature type="compositionally biased region" description="Basic and acidic residues" evidence="1">
    <location>
        <begin position="162"/>
        <end position="179"/>
    </location>
</feature>
<evidence type="ECO:0000259" key="3">
    <source>
        <dbReference type="Pfam" id="PF25984"/>
    </source>
</evidence>
<dbReference type="GO" id="GO:0015562">
    <property type="term" value="F:efflux transmembrane transporter activity"/>
    <property type="evidence" value="ECO:0007669"/>
    <property type="project" value="TreeGrafter"/>
</dbReference>
<comment type="caution">
    <text evidence="5">The sequence shown here is derived from an EMBL/GenBank/DDBJ whole genome shotgun (WGS) entry which is preliminary data.</text>
</comment>
<keyword evidence="2" id="KW-1133">Transmembrane helix</keyword>
<accession>I8UCN9</accession>
<keyword evidence="6" id="KW-1185">Reference proteome</keyword>
<reference evidence="5 6" key="1">
    <citation type="journal article" date="2012" name="J. Bacteriol.">
        <title>Genome of Bacillus macauensis ZFHKF-1, a Long-Chain-Forming Bacterium.</title>
        <authorList>
            <person name="Cai L."/>
            <person name="Zhang T."/>
        </authorList>
    </citation>
    <scope>NUCLEOTIDE SEQUENCE [LARGE SCALE GENOMIC DNA]</scope>
    <source>
        <strain evidence="5 6">ZFHKF-1</strain>
    </source>
</reference>
<dbReference type="PANTHER" id="PTHR30469:SF15">
    <property type="entry name" value="HLYD FAMILY OF SECRETION PROTEINS"/>
    <property type="match status" value="1"/>
</dbReference>
<gene>
    <name evidence="5" type="ORF">A374_14475</name>
</gene>
<dbReference type="Gene3D" id="2.40.420.20">
    <property type="match status" value="1"/>
</dbReference>
<dbReference type="STRING" id="1196324.A374_14475"/>
<dbReference type="Pfam" id="PF25989">
    <property type="entry name" value="YknX_C"/>
    <property type="match status" value="1"/>
</dbReference>
<dbReference type="Proteomes" id="UP000004080">
    <property type="component" value="Unassembled WGS sequence"/>
</dbReference>
<protein>
    <submittedName>
        <fullName evidence="5">RND family efflux transporter MFP subunit</fullName>
    </submittedName>
</protein>
<dbReference type="eggNOG" id="COG0845">
    <property type="taxonomic scope" value="Bacteria"/>
</dbReference>
<dbReference type="PANTHER" id="PTHR30469">
    <property type="entry name" value="MULTIDRUG RESISTANCE PROTEIN MDTA"/>
    <property type="match status" value="1"/>
</dbReference>
<sequence>MTRKRIFILIIAVSLLLIILNTWVYSNRSSAFLDAPTVELVAAKTADLKKASDAMGQTTRAEDETYYADSKRGYVKEIKVKVGDDVSAGTVLFTYENEALNKEIREVEQKKKENENKVTYYKDLQTKLGTDGTETTTSTATTSTVANQDNKPKVGQTPKAASEPKKEKKKQENFNEKERAKAELQQKLAEANVSAYDEQLKKLQSDKEGLEVKSKGTGKVKEAVSGTPASGQPVVEISSDALLQVKAFVKEEDVAFLKEGEEVTVTSEARDEEVVKGTIAQIQEGKRGIFPVTIKLSGQSSLKVGQKVAVHFKLLLKKDGLLLPSEAIVHKGDDTFVWIVQKGYLKTISIKAGKPYGSWIEVRKGLKAGDTVVTQPTSYLTENTKVVVTNEQVRKKPEKTPAKQSIVPKKEQTVR</sequence>
<feature type="region of interest" description="Disordered" evidence="1">
    <location>
        <begin position="128"/>
        <end position="179"/>
    </location>
</feature>
<feature type="compositionally biased region" description="Low complexity" evidence="1">
    <location>
        <begin position="128"/>
        <end position="144"/>
    </location>
</feature>
<dbReference type="EMBL" id="AKKV01000031">
    <property type="protein sequence ID" value="EIT84543.1"/>
    <property type="molecule type" value="Genomic_DNA"/>
</dbReference>
<evidence type="ECO:0000313" key="6">
    <source>
        <dbReference type="Proteomes" id="UP000004080"/>
    </source>
</evidence>
<dbReference type="PATRIC" id="fig|1196324.3.peg.2959"/>
<name>I8UCN9_9BACL</name>
<dbReference type="Gene3D" id="2.40.50.100">
    <property type="match status" value="1"/>
</dbReference>
<dbReference type="OrthoDB" id="85226at2"/>
<dbReference type="InterPro" id="IPR058637">
    <property type="entry name" value="YknX-like_C"/>
</dbReference>
<keyword evidence="2" id="KW-0472">Membrane</keyword>
<feature type="compositionally biased region" description="Basic and acidic residues" evidence="1">
    <location>
        <begin position="392"/>
        <end position="401"/>
    </location>
</feature>
<keyword evidence="2" id="KW-0812">Transmembrane</keyword>
<organism evidence="5 6">
    <name type="scientific">Fictibacillus macauensis ZFHKF-1</name>
    <dbReference type="NCBI Taxonomy" id="1196324"/>
    <lineage>
        <taxon>Bacteria</taxon>
        <taxon>Bacillati</taxon>
        <taxon>Bacillota</taxon>
        <taxon>Bacilli</taxon>
        <taxon>Bacillales</taxon>
        <taxon>Fictibacillaceae</taxon>
        <taxon>Fictibacillus</taxon>
    </lineage>
</organism>
<evidence type="ECO:0000256" key="2">
    <source>
        <dbReference type="SAM" id="Phobius"/>
    </source>
</evidence>
<dbReference type="Gene3D" id="2.40.30.170">
    <property type="match status" value="1"/>
</dbReference>
<dbReference type="GO" id="GO:1990281">
    <property type="term" value="C:efflux pump complex"/>
    <property type="evidence" value="ECO:0007669"/>
    <property type="project" value="TreeGrafter"/>
</dbReference>
<feature type="transmembrane region" description="Helical" evidence="2">
    <location>
        <begin position="7"/>
        <end position="25"/>
    </location>
</feature>
<dbReference type="Pfam" id="PF25984">
    <property type="entry name" value="BSH_YknX"/>
    <property type="match status" value="1"/>
</dbReference>
<proteinExistence type="predicted"/>